<keyword evidence="3" id="KW-0677">Repeat</keyword>
<dbReference type="PRINTS" id="PR00320">
    <property type="entry name" value="GPROTEINBRPT"/>
</dbReference>
<evidence type="ECO:0000256" key="1">
    <source>
        <dbReference type="ARBA" id="ARBA00006917"/>
    </source>
</evidence>
<feature type="repeat" description="WD" evidence="4">
    <location>
        <begin position="252"/>
        <end position="285"/>
    </location>
</feature>
<dbReference type="InterPro" id="IPR021772">
    <property type="entry name" value="WDR48/Bun107"/>
</dbReference>
<dbReference type="OrthoDB" id="2421129at2759"/>
<evidence type="ECO:0000256" key="5">
    <source>
        <dbReference type="SAM" id="MobiDB-lite"/>
    </source>
</evidence>
<sequence length="1209" mass="130248">MAPSSIAPKARRISYVVPPPPTPPRRLVLPSLDTARHGRTAPILIPVDDKSGGNTPVKASSAASSHPQHRLGVMALALDTSTTLSGRPGPEGILYSGGRDGLLAAWEQGTSMRRRKHSYGYAQGGRNKYHWETITGWDDDTEEDDSDEEWNDVSNPVAEEIIPYEDRWEPDYESLEMSEVRYQDKNAAILAEITCLVKAGKFRQCVQAHTDWINDVVLCNYNQTVVSASNDGTLRAWNPHSSLSSDLTPSIVGDHMDYVRCLGYSRDRNWVASGSFDRTVKLWDLTQPRSDPLTTLELPQDASSAKASVYALATHPSGHVIAAGGPERVVRIWDPRSGQRVSKLVGHTDNIRALLLSDDGKYVLSGSSDTTVKLWSLTAQRCLHTFTYHADSVWTLFSSHPSLEVFYSGDRSGLVCKVDVETCREDLSDAECVVICRDAPDADDGGKSAEGINKIVGMDDLYIWTATSESSIKRWTVPRRKVDRTKDLDSGQGLDHNRTDSPSPVPPFLSQTSGTESPPLAPPSASFTKSHHPRFSVQSSLSGTGTLHSTNTVGPAGQAATPGANGKLYGVPYQSLVRLAPLHETLYSGPSIRRDADIATLYSAVSIRSVPALTRTIQSEGTTPSQPTPTGPSSKPQPHVVTGSAATSHASILSPDRSQAVSPEGKDDFQAAKDAYEDRDLAIQAVPFQVKPNDLIQGTHGLVRSVILSDRIHALTVDTAGEVAVWDLVRGTCEGVYSGDNIGLSSNASNSSAAGGRERERTPREALETVQERIEGEAMCPTWCTVDTKIGHLTIHLVESRAFDAEVYVDDTGFVDVKTFPEDHKVNVGKWVLTNIFAGFVRAELSLVQQQAAAANPNPPADTETTPADPAPTATNPVSIVRGAAPTHINLTPASEGRRLRSASELTPSTTTGKDASDYFTNVKGRARSGSVANDSSQDEGSGATATPGGGFMGRLRNFGKSSKRPVSADATATAIPEHGDAAPAPDSEAAGTSLRAQHLKALNALLSQQLAPTPALEAPPLELPPETAVMISEETSDAGGWTGIYTSVVSTLQDDLESFEMAAPIWLLELLLLNKAPAVPQTKLSFVVVHTDRRSEPIADSSRLTAGRNLRVRKVLQYVKDKLEPVDLARLKPDARDSAKQAVAASSQTNLTPPPDVKPEDLYELLCNDTVLPLTMTIGAVRHYVWRQSGELMMYYRRKSPPGSQPGA</sequence>
<dbReference type="GO" id="GO:0000724">
    <property type="term" value="P:double-strand break repair via homologous recombination"/>
    <property type="evidence" value="ECO:0007669"/>
    <property type="project" value="TreeGrafter"/>
</dbReference>
<evidence type="ECO:0000313" key="6">
    <source>
        <dbReference type="EMBL" id="KIO23447.1"/>
    </source>
</evidence>
<dbReference type="SMART" id="SM00320">
    <property type="entry name" value="WD40"/>
    <property type="match status" value="7"/>
</dbReference>
<dbReference type="Pfam" id="PF00400">
    <property type="entry name" value="WD40"/>
    <property type="match status" value="4"/>
</dbReference>
<feature type="region of interest" description="Disordered" evidence="5">
    <location>
        <begin position="852"/>
        <end position="971"/>
    </location>
</feature>
<gene>
    <name evidence="6" type="ORF">M407DRAFT_214561</name>
</gene>
<dbReference type="PROSITE" id="PS50294">
    <property type="entry name" value="WD_REPEATS_REGION"/>
    <property type="match status" value="4"/>
</dbReference>
<feature type="region of interest" description="Disordered" evidence="5">
    <location>
        <begin position="1"/>
        <end position="22"/>
    </location>
</feature>
<dbReference type="Gene3D" id="2.130.10.10">
    <property type="entry name" value="YVTN repeat-like/Quinoprotein amine dehydrogenase"/>
    <property type="match status" value="2"/>
</dbReference>
<evidence type="ECO:0000313" key="7">
    <source>
        <dbReference type="Proteomes" id="UP000054248"/>
    </source>
</evidence>
<comment type="similarity">
    <text evidence="1">Belongs to the WD repeat WDR48 family.</text>
</comment>
<feature type="compositionally biased region" description="Polar residues" evidence="5">
    <location>
        <begin position="644"/>
        <end position="661"/>
    </location>
</feature>
<evidence type="ECO:0000256" key="2">
    <source>
        <dbReference type="ARBA" id="ARBA00022574"/>
    </source>
</evidence>
<feature type="compositionally biased region" description="Low complexity" evidence="5">
    <location>
        <begin position="539"/>
        <end position="552"/>
    </location>
</feature>
<dbReference type="InterPro" id="IPR015943">
    <property type="entry name" value="WD40/YVTN_repeat-like_dom_sf"/>
</dbReference>
<keyword evidence="7" id="KW-1185">Reference proteome</keyword>
<evidence type="ECO:0000256" key="3">
    <source>
        <dbReference type="ARBA" id="ARBA00022737"/>
    </source>
</evidence>
<dbReference type="PROSITE" id="PS00678">
    <property type="entry name" value="WD_REPEATS_1"/>
    <property type="match status" value="1"/>
</dbReference>
<reference evidence="7" key="2">
    <citation type="submission" date="2015-01" db="EMBL/GenBank/DDBJ databases">
        <title>Evolutionary Origins and Diversification of the Mycorrhizal Mutualists.</title>
        <authorList>
            <consortium name="DOE Joint Genome Institute"/>
            <consortium name="Mycorrhizal Genomics Consortium"/>
            <person name="Kohler A."/>
            <person name="Kuo A."/>
            <person name="Nagy L.G."/>
            <person name="Floudas D."/>
            <person name="Copeland A."/>
            <person name="Barry K.W."/>
            <person name="Cichocki N."/>
            <person name="Veneault-Fourrey C."/>
            <person name="LaButti K."/>
            <person name="Lindquist E.A."/>
            <person name="Lipzen A."/>
            <person name="Lundell T."/>
            <person name="Morin E."/>
            <person name="Murat C."/>
            <person name="Riley R."/>
            <person name="Ohm R."/>
            <person name="Sun H."/>
            <person name="Tunlid A."/>
            <person name="Henrissat B."/>
            <person name="Grigoriev I.V."/>
            <person name="Hibbett D.S."/>
            <person name="Martin F."/>
        </authorList>
    </citation>
    <scope>NUCLEOTIDE SEQUENCE [LARGE SCALE GENOMIC DNA]</scope>
    <source>
        <strain evidence="7">MUT 4182</strain>
    </source>
</reference>
<dbReference type="Pfam" id="PF11816">
    <property type="entry name" value="DUF3337"/>
    <property type="match status" value="1"/>
</dbReference>
<organism evidence="6 7">
    <name type="scientific">Tulasnella calospora MUT 4182</name>
    <dbReference type="NCBI Taxonomy" id="1051891"/>
    <lineage>
        <taxon>Eukaryota</taxon>
        <taxon>Fungi</taxon>
        <taxon>Dikarya</taxon>
        <taxon>Basidiomycota</taxon>
        <taxon>Agaricomycotina</taxon>
        <taxon>Agaricomycetes</taxon>
        <taxon>Cantharellales</taxon>
        <taxon>Tulasnellaceae</taxon>
        <taxon>Tulasnella</taxon>
    </lineage>
</organism>
<dbReference type="PANTHER" id="PTHR19862:SF14">
    <property type="entry name" value="WD REPEAT-CONTAINING PROTEIN 48"/>
    <property type="match status" value="1"/>
</dbReference>
<name>A0A0C3LPW6_9AGAM</name>
<dbReference type="CDD" id="cd00200">
    <property type="entry name" value="WD40"/>
    <property type="match status" value="1"/>
</dbReference>
<evidence type="ECO:0000256" key="4">
    <source>
        <dbReference type="PROSITE-ProRule" id="PRU00221"/>
    </source>
</evidence>
<protein>
    <submittedName>
        <fullName evidence="6">Uncharacterized protein</fullName>
    </submittedName>
</protein>
<dbReference type="InterPro" id="IPR036322">
    <property type="entry name" value="WD40_repeat_dom_sf"/>
</dbReference>
<feature type="region of interest" description="Disordered" evidence="5">
    <location>
        <begin position="615"/>
        <end position="666"/>
    </location>
</feature>
<dbReference type="EMBL" id="KN823084">
    <property type="protein sequence ID" value="KIO23447.1"/>
    <property type="molecule type" value="Genomic_DNA"/>
</dbReference>
<feature type="region of interest" description="Disordered" evidence="5">
    <location>
        <begin position="47"/>
        <end position="66"/>
    </location>
</feature>
<feature type="region of interest" description="Disordered" evidence="5">
    <location>
        <begin position="483"/>
        <end position="559"/>
    </location>
</feature>
<feature type="compositionally biased region" description="Low complexity" evidence="5">
    <location>
        <begin position="852"/>
        <end position="877"/>
    </location>
</feature>
<dbReference type="HOGENOM" id="CLU_002197_1_0_1"/>
<dbReference type="STRING" id="1051891.A0A0C3LPW6"/>
<feature type="repeat" description="WD" evidence="4">
    <location>
        <begin position="344"/>
        <end position="385"/>
    </location>
</feature>
<feature type="repeat" description="WD" evidence="4">
    <location>
        <begin position="302"/>
        <end position="343"/>
    </location>
</feature>
<dbReference type="InterPro" id="IPR020472">
    <property type="entry name" value="WD40_PAC1"/>
</dbReference>
<dbReference type="GO" id="GO:0043130">
    <property type="term" value="F:ubiquitin binding"/>
    <property type="evidence" value="ECO:0007669"/>
    <property type="project" value="TreeGrafter"/>
</dbReference>
<proteinExistence type="inferred from homology"/>
<dbReference type="PROSITE" id="PS50082">
    <property type="entry name" value="WD_REPEATS_2"/>
    <property type="match status" value="4"/>
</dbReference>
<dbReference type="InterPro" id="IPR019775">
    <property type="entry name" value="WD40_repeat_CS"/>
</dbReference>
<accession>A0A0C3LPW6</accession>
<dbReference type="InterPro" id="IPR001680">
    <property type="entry name" value="WD40_rpt"/>
</dbReference>
<feature type="compositionally biased region" description="Basic and acidic residues" evidence="5">
    <location>
        <begin position="484"/>
        <end position="499"/>
    </location>
</feature>
<dbReference type="PANTHER" id="PTHR19862">
    <property type="entry name" value="WD REPEAT-CONTAINING PROTEIN 48"/>
    <property type="match status" value="1"/>
</dbReference>
<dbReference type="Proteomes" id="UP000054248">
    <property type="component" value="Unassembled WGS sequence"/>
</dbReference>
<feature type="repeat" description="WD" evidence="4">
    <location>
        <begin position="206"/>
        <end position="238"/>
    </location>
</feature>
<dbReference type="InterPro" id="IPR051246">
    <property type="entry name" value="WDR48"/>
</dbReference>
<dbReference type="AlphaFoldDB" id="A0A0C3LPW6"/>
<dbReference type="SUPFAM" id="SSF50978">
    <property type="entry name" value="WD40 repeat-like"/>
    <property type="match status" value="1"/>
</dbReference>
<feature type="compositionally biased region" description="Polar residues" evidence="5">
    <location>
        <begin position="52"/>
        <end position="66"/>
    </location>
</feature>
<keyword evidence="2 4" id="KW-0853">WD repeat</keyword>
<feature type="compositionally biased region" description="Polar residues" evidence="5">
    <location>
        <begin position="931"/>
        <end position="940"/>
    </location>
</feature>
<reference evidence="6 7" key="1">
    <citation type="submission" date="2014-04" db="EMBL/GenBank/DDBJ databases">
        <authorList>
            <consortium name="DOE Joint Genome Institute"/>
            <person name="Kuo A."/>
            <person name="Girlanda M."/>
            <person name="Perotto S."/>
            <person name="Kohler A."/>
            <person name="Nagy L.G."/>
            <person name="Floudas D."/>
            <person name="Copeland A."/>
            <person name="Barry K.W."/>
            <person name="Cichocki N."/>
            <person name="Veneault-Fourrey C."/>
            <person name="LaButti K."/>
            <person name="Lindquist E.A."/>
            <person name="Lipzen A."/>
            <person name="Lundell T."/>
            <person name="Morin E."/>
            <person name="Murat C."/>
            <person name="Sun H."/>
            <person name="Tunlid A."/>
            <person name="Henrissat B."/>
            <person name="Grigoriev I.V."/>
            <person name="Hibbett D.S."/>
            <person name="Martin F."/>
            <person name="Nordberg H.P."/>
            <person name="Cantor M.N."/>
            <person name="Hua S.X."/>
        </authorList>
    </citation>
    <scope>NUCLEOTIDE SEQUENCE [LARGE SCALE GENOMIC DNA]</scope>
    <source>
        <strain evidence="6 7">MUT 4182</strain>
    </source>
</reference>
<feature type="compositionally biased region" description="Polar residues" evidence="5">
    <location>
        <begin position="904"/>
        <end position="914"/>
    </location>
</feature>